<dbReference type="EMBL" id="JH921431">
    <property type="protein sequence ID" value="EKD19425.1"/>
    <property type="molecule type" value="Genomic_DNA"/>
</dbReference>
<reference evidence="2 3" key="1">
    <citation type="journal article" date="2012" name="BMC Genomics">
        <title>Sequencing the genome of Marssonina brunnea reveals fungus-poplar co-evolution.</title>
        <authorList>
            <person name="Zhu S."/>
            <person name="Cao Y.-Z."/>
            <person name="Jiang C."/>
            <person name="Tan B.-Y."/>
            <person name="Wang Z."/>
            <person name="Feng S."/>
            <person name="Zhang L."/>
            <person name="Su X.-H."/>
            <person name="Brejova B."/>
            <person name="Vinar T."/>
            <person name="Xu M."/>
            <person name="Wang M.-X."/>
            <person name="Zhang S.-G."/>
            <person name="Huang M.-R."/>
            <person name="Wu R."/>
            <person name="Zhou Y."/>
        </authorList>
    </citation>
    <scope>NUCLEOTIDE SEQUENCE [LARGE SCALE GENOMIC DNA]</scope>
    <source>
        <strain evidence="2 3">MB_m1</strain>
    </source>
</reference>
<dbReference type="GeneID" id="18758597"/>
<dbReference type="InParanoid" id="K1WP14"/>
<proteinExistence type="predicted"/>
<gene>
    <name evidence="2" type="ORF">MBM_02662</name>
</gene>
<keyword evidence="3" id="KW-1185">Reference proteome</keyword>
<dbReference type="HOGENOM" id="CLU_1090192_0_0_1"/>
<protein>
    <submittedName>
        <fullName evidence="2">Uncharacterized protein</fullName>
    </submittedName>
</protein>
<dbReference type="RefSeq" id="XP_007290551.1">
    <property type="nucleotide sequence ID" value="XM_007290489.1"/>
</dbReference>
<accession>K1WP14</accession>
<dbReference type="OrthoDB" id="10387524at2759"/>
<organism evidence="2 3">
    <name type="scientific">Marssonina brunnea f. sp. multigermtubi (strain MB_m1)</name>
    <name type="common">Marssonina leaf spot fungus</name>
    <dbReference type="NCBI Taxonomy" id="1072389"/>
    <lineage>
        <taxon>Eukaryota</taxon>
        <taxon>Fungi</taxon>
        <taxon>Dikarya</taxon>
        <taxon>Ascomycota</taxon>
        <taxon>Pezizomycotina</taxon>
        <taxon>Leotiomycetes</taxon>
        <taxon>Helotiales</taxon>
        <taxon>Drepanopezizaceae</taxon>
        <taxon>Drepanopeziza</taxon>
    </lineage>
</organism>
<feature type="region of interest" description="Disordered" evidence="1">
    <location>
        <begin position="185"/>
        <end position="217"/>
    </location>
</feature>
<evidence type="ECO:0000256" key="1">
    <source>
        <dbReference type="SAM" id="MobiDB-lite"/>
    </source>
</evidence>
<dbReference type="KEGG" id="mbe:MBM_02662"/>
<evidence type="ECO:0000313" key="3">
    <source>
        <dbReference type="Proteomes" id="UP000006753"/>
    </source>
</evidence>
<dbReference type="AlphaFoldDB" id="K1WP14"/>
<sequence>MEFPYGPGYDQYGRTIGLRRRSSTSHVALPAFHAPSAAISVPAARRLTLRGIPTPFTDAAEVSSPVSIPLLASSASNLTPQSYFLNTPFAPATFRAWILTSRSTAIAASYAPSTASLPATKAKRIIFELLDAATEENLDRIKDIETAVKLLNELDIWWTMKPTREEIEAARFPGKGERAAVRKAEQKRKKRERVEAEQAEAKARKVEEKEMARRQREVMEAKEVAKFERDKMRGDEVFELENYIAIRDPEQARQL</sequence>
<dbReference type="Proteomes" id="UP000006753">
    <property type="component" value="Unassembled WGS sequence"/>
</dbReference>
<feature type="compositionally biased region" description="Basic and acidic residues" evidence="1">
    <location>
        <begin position="192"/>
        <end position="217"/>
    </location>
</feature>
<evidence type="ECO:0000313" key="2">
    <source>
        <dbReference type="EMBL" id="EKD19425.1"/>
    </source>
</evidence>
<name>K1WP14_MARBU</name>